<evidence type="ECO:0000313" key="2">
    <source>
        <dbReference type="EMBL" id="KAL0066682.1"/>
    </source>
</evidence>
<evidence type="ECO:0000256" key="1">
    <source>
        <dbReference type="SAM" id="MobiDB-lite"/>
    </source>
</evidence>
<dbReference type="Proteomes" id="UP001437256">
    <property type="component" value="Unassembled WGS sequence"/>
</dbReference>
<proteinExistence type="predicted"/>
<name>A0ABR3A033_9AGAR</name>
<feature type="region of interest" description="Disordered" evidence="1">
    <location>
        <begin position="1"/>
        <end position="28"/>
    </location>
</feature>
<organism evidence="2 3">
    <name type="scientific">Marasmius tenuissimus</name>
    <dbReference type="NCBI Taxonomy" id="585030"/>
    <lineage>
        <taxon>Eukaryota</taxon>
        <taxon>Fungi</taxon>
        <taxon>Dikarya</taxon>
        <taxon>Basidiomycota</taxon>
        <taxon>Agaricomycotina</taxon>
        <taxon>Agaricomycetes</taxon>
        <taxon>Agaricomycetidae</taxon>
        <taxon>Agaricales</taxon>
        <taxon>Marasmiineae</taxon>
        <taxon>Marasmiaceae</taxon>
        <taxon>Marasmius</taxon>
    </lineage>
</organism>
<gene>
    <name evidence="2" type="ORF">AAF712_006285</name>
</gene>
<accession>A0ABR3A033</accession>
<protein>
    <submittedName>
        <fullName evidence="2">Uncharacterized protein</fullName>
    </submittedName>
</protein>
<sequence length="358" mass="40270">MHPLPVTCKLPQANPDDQHNPSTALPQSGSIHHRLSECLQQSDHIPSGAEKAELESSLKEVVRESCDRQIAVPRGRKRIAAVATARSQSALSALGKLPVEIWETVFSVVCLDLYEYSLDVSFGSGLDTLPVLETPTIALSQVCGGRRHIIQNVRNCGPPFALNSAISHGTSLGCYLCIWSCQAHPPIIHVNTHDHDESSPFLERIRMHNAWHVLSQHIPRCRCLITTIAHFDFPDLSGIPNLCFPNLETYQEEHFFVDEEFAEKAPWLLDALNAAPKLKRMVLWDIRPGIPPYHQLESLETHFFFQPRQLFDVLPDCTALDSLTFCGFDTHDIDGFTRDTELPQLRRLSIYEEARSIS</sequence>
<dbReference type="EMBL" id="JBBXMP010000033">
    <property type="protein sequence ID" value="KAL0066682.1"/>
    <property type="molecule type" value="Genomic_DNA"/>
</dbReference>
<evidence type="ECO:0000313" key="3">
    <source>
        <dbReference type="Proteomes" id="UP001437256"/>
    </source>
</evidence>
<keyword evidence="3" id="KW-1185">Reference proteome</keyword>
<comment type="caution">
    <text evidence="2">The sequence shown here is derived from an EMBL/GenBank/DDBJ whole genome shotgun (WGS) entry which is preliminary data.</text>
</comment>
<reference evidence="2 3" key="1">
    <citation type="submission" date="2024-05" db="EMBL/GenBank/DDBJ databases">
        <title>A draft genome resource for the thread blight pathogen Marasmius tenuissimus strain MS-2.</title>
        <authorList>
            <person name="Yulfo-Soto G.E."/>
            <person name="Baruah I.K."/>
            <person name="Amoako-Attah I."/>
            <person name="Bukari Y."/>
            <person name="Meinhardt L.W."/>
            <person name="Bailey B.A."/>
            <person name="Cohen S.P."/>
        </authorList>
    </citation>
    <scope>NUCLEOTIDE SEQUENCE [LARGE SCALE GENOMIC DNA]</scope>
    <source>
        <strain evidence="2 3">MS-2</strain>
    </source>
</reference>